<evidence type="ECO:0000256" key="2">
    <source>
        <dbReference type="ARBA" id="ARBA00023125"/>
    </source>
</evidence>
<dbReference type="GO" id="GO:0030527">
    <property type="term" value="F:structural constituent of chromatin"/>
    <property type="evidence" value="ECO:0007669"/>
    <property type="project" value="InterPro"/>
</dbReference>
<keyword evidence="5" id="KW-1185">Reference proteome</keyword>
<keyword evidence="1" id="KW-0226">DNA condensation</keyword>
<dbReference type="Gene3D" id="4.10.520.10">
    <property type="entry name" value="IHF-like DNA-binding proteins"/>
    <property type="match status" value="1"/>
</dbReference>
<gene>
    <name evidence="4" type="ORF">U14_03300</name>
</gene>
<accession>A0A081BNT7</accession>
<keyword evidence="2 4" id="KW-0238">DNA-binding</keyword>
<dbReference type="PANTHER" id="PTHR33175:SF3">
    <property type="entry name" value="DNA-BINDING PROTEIN HU-BETA"/>
    <property type="match status" value="1"/>
</dbReference>
<dbReference type="InterPro" id="IPR010992">
    <property type="entry name" value="IHF-like_DNA-bd_dom_sf"/>
</dbReference>
<dbReference type="Proteomes" id="UP000030700">
    <property type="component" value="Unassembled WGS sequence"/>
</dbReference>
<dbReference type="SUPFAM" id="SSF47729">
    <property type="entry name" value="IHF-like DNA-binding proteins"/>
    <property type="match status" value="1"/>
</dbReference>
<dbReference type="CDD" id="cd13836">
    <property type="entry name" value="IHF_B"/>
    <property type="match status" value="1"/>
</dbReference>
<dbReference type="InterPro" id="IPR020816">
    <property type="entry name" value="Histone-like_DNA-bd_CS"/>
</dbReference>
<proteinExistence type="inferred from homology"/>
<dbReference type="GO" id="GO:0003677">
    <property type="term" value="F:DNA binding"/>
    <property type="evidence" value="ECO:0007669"/>
    <property type="project" value="UniProtKB-KW"/>
</dbReference>
<dbReference type="InterPro" id="IPR000119">
    <property type="entry name" value="Hist_DNA-bd"/>
</dbReference>
<dbReference type="AlphaFoldDB" id="A0A081BNT7"/>
<sequence>MTKAEIVEQASAAIDIPKRKGEVIVNTVLRCIIDALADGERVDLRGFGSFRVSARNDREGRNPRTGEMIDIPAKRVPLFRAGKEFRRRVNDEEMAKN</sequence>
<dbReference type="PRINTS" id="PR01727">
    <property type="entry name" value="DNABINDINGHU"/>
</dbReference>
<evidence type="ECO:0000256" key="1">
    <source>
        <dbReference type="ARBA" id="ARBA00023067"/>
    </source>
</evidence>
<reference evidence="4" key="1">
    <citation type="journal article" date="2015" name="PeerJ">
        <title>First genomic representation of candidate bacterial phylum KSB3 points to enhanced environmental sensing as a trigger of wastewater bulking.</title>
        <authorList>
            <person name="Sekiguchi Y."/>
            <person name="Ohashi A."/>
            <person name="Parks D.H."/>
            <person name="Yamauchi T."/>
            <person name="Tyson G.W."/>
            <person name="Hugenholtz P."/>
        </authorList>
    </citation>
    <scope>NUCLEOTIDE SEQUENCE [LARGE SCALE GENOMIC DNA]</scope>
</reference>
<evidence type="ECO:0000313" key="5">
    <source>
        <dbReference type="Proteomes" id="UP000030700"/>
    </source>
</evidence>
<dbReference type="Pfam" id="PF00216">
    <property type="entry name" value="Bac_DNA_binding"/>
    <property type="match status" value="1"/>
</dbReference>
<dbReference type="GO" id="GO:0005829">
    <property type="term" value="C:cytosol"/>
    <property type="evidence" value="ECO:0007669"/>
    <property type="project" value="TreeGrafter"/>
</dbReference>
<dbReference type="STRING" id="1499966.U14_03300"/>
<dbReference type="PROSITE" id="PS00045">
    <property type="entry name" value="HISTONE_LIKE"/>
    <property type="match status" value="1"/>
</dbReference>
<dbReference type="EMBL" id="DF820458">
    <property type="protein sequence ID" value="GAK52053.1"/>
    <property type="molecule type" value="Genomic_DNA"/>
</dbReference>
<name>A0A081BNT7_9BACT</name>
<evidence type="ECO:0000313" key="4">
    <source>
        <dbReference type="EMBL" id="GAK52053.1"/>
    </source>
</evidence>
<protein>
    <submittedName>
        <fullName evidence="4">Non-specific DNA-binding protein HBsu</fullName>
    </submittedName>
</protein>
<comment type="similarity">
    <text evidence="3">Belongs to the bacterial histone-like protein family.</text>
</comment>
<evidence type="ECO:0000256" key="3">
    <source>
        <dbReference type="RuleBase" id="RU003939"/>
    </source>
</evidence>
<dbReference type="PANTHER" id="PTHR33175">
    <property type="entry name" value="DNA-BINDING PROTEIN HU"/>
    <property type="match status" value="1"/>
</dbReference>
<dbReference type="SMART" id="SM00411">
    <property type="entry name" value="BHL"/>
    <property type="match status" value="1"/>
</dbReference>
<dbReference type="GO" id="GO:0030261">
    <property type="term" value="P:chromosome condensation"/>
    <property type="evidence" value="ECO:0007669"/>
    <property type="project" value="UniProtKB-KW"/>
</dbReference>
<organism evidence="4">
    <name type="scientific">Candidatus Moduliflexus flocculans</name>
    <dbReference type="NCBI Taxonomy" id="1499966"/>
    <lineage>
        <taxon>Bacteria</taxon>
        <taxon>Candidatus Moduliflexota</taxon>
        <taxon>Candidatus Moduliflexia</taxon>
        <taxon>Candidatus Moduliflexales</taxon>
        <taxon>Candidatus Moduliflexaceae</taxon>
    </lineage>
</organism>
<dbReference type="HOGENOM" id="CLU_105066_2_3_0"/>